<dbReference type="InterPro" id="IPR032675">
    <property type="entry name" value="LRR_dom_sf"/>
</dbReference>
<keyword evidence="1" id="KW-0175">Coiled coil</keyword>
<proteinExistence type="predicted"/>
<dbReference type="SUPFAM" id="SSF52058">
    <property type="entry name" value="L domain-like"/>
    <property type="match status" value="2"/>
</dbReference>
<comment type="caution">
    <text evidence="2">The sequence shown here is derived from an EMBL/GenBank/DDBJ whole genome shotgun (WGS) entry which is preliminary data.</text>
</comment>
<protein>
    <submittedName>
        <fullName evidence="2">Uncharacterized protein</fullName>
    </submittedName>
</protein>
<evidence type="ECO:0000313" key="2">
    <source>
        <dbReference type="EMBL" id="KAK8890761.1"/>
    </source>
</evidence>
<dbReference type="Pfam" id="PF13306">
    <property type="entry name" value="LRR_5"/>
    <property type="match status" value="3"/>
</dbReference>
<name>A0ABR2KIU2_9EUKA</name>
<accession>A0ABR2KIU2</accession>
<gene>
    <name evidence="2" type="ORF">M9Y10_035546</name>
</gene>
<dbReference type="PANTHER" id="PTHR45661:SF3">
    <property type="entry name" value="IG-LIKE DOMAIN-CONTAINING PROTEIN"/>
    <property type="match status" value="1"/>
</dbReference>
<sequence>MNDQSKLNLILRCKIFKISTDFQSICNIDDNVYRTLISKKKYEIKSNISEEVLQSFINYWVNNEVPFFNTENINEYDQLSQEFDYMKNLVQIFKRKYPNLDASLLLNEKEELKKQFKSKNDNLEAKTKKYHQTIHILFKDNEINTHGRYLEVKKDLRNSCLSQDIKFIKLLTRKEAKFEGMSFILNEEEKTAFLLCNISAKGDILIPRTVNYKSKSFLVTKIIENAFKYSKDVKSIQFPVDSELECIERRSFFACSLESIMIPPKVTKIPESCFYLCKKLKKIEFSEDSKLTIIDKLAFYQCPIESLSIPATVTDLKKGWCNGTLDLTTIKIHPNNQNFIFFDGKFILGKTDEKSDIFDELVFARRNIEDAFIPSSIEHIADFAFNNCKKIKKVEFENNSKLKIIGKSSFLFSSIEKVLIPSHVKQICESAFSFCNFLKKVEFAENSKLQIIGENAFSQSQIKKIFIPKFVTKILSYAFYYCKKLVKIEFANASELKLIDKYAFSMSNLNNFILPSNVIQISESAFFDCTQLNNFLIPFNSKLKIIDKKAFYNSNIKEIMIPSHVIKIEDSAFSDCRKLSKIIFQENSELRKIGEKAFSRCSLKSFAIPASIQAISENLFDNCWNLVLIEIDENMDLNCIHLKDFKLNDRIIILIQPKMIERIVLASS</sequence>
<dbReference type="Gene3D" id="3.80.10.10">
    <property type="entry name" value="Ribonuclease Inhibitor"/>
    <property type="match status" value="3"/>
</dbReference>
<reference evidence="2 3" key="1">
    <citation type="submission" date="2024-04" db="EMBL/GenBank/DDBJ databases">
        <title>Tritrichomonas musculus Genome.</title>
        <authorList>
            <person name="Alves-Ferreira E."/>
            <person name="Grigg M."/>
            <person name="Lorenzi H."/>
            <person name="Galac M."/>
        </authorList>
    </citation>
    <scope>NUCLEOTIDE SEQUENCE [LARGE SCALE GENOMIC DNA]</scope>
    <source>
        <strain evidence="2 3">EAF2021</strain>
    </source>
</reference>
<dbReference type="InterPro" id="IPR053139">
    <property type="entry name" value="Surface_bspA-like"/>
</dbReference>
<evidence type="ECO:0000313" key="3">
    <source>
        <dbReference type="Proteomes" id="UP001470230"/>
    </source>
</evidence>
<keyword evidence="3" id="KW-1185">Reference proteome</keyword>
<evidence type="ECO:0000256" key="1">
    <source>
        <dbReference type="SAM" id="Coils"/>
    </source>
</evidence>
<dbReference type="InterPro" id="IPR026906">
    <property type="entry name" value="LRR_5"/>
</dbReference>
<dbReference type="EMBL" id="JAPFFF010000005">
    <property type="protein sequence ID" value="KAK8890761.1"/>
    <property type="molecule type" value="Genomic_DNA"/>
</dbReference>
<organism evidence="2 3">
    <name type="scientific">Tritrichomonas musculus</name>
    <dbReference type="NCBI Taxonomy" id="1915356"/>
    <lineage>
        <taxon>Eukaryota</taxon>
        <taxon>Metamonada</taxon>
        <taxon>Parabasalia</taxon>
        <taxon>Tritrichomonadida</taxon>
        <taxon>Tritrichomonadidae</taxon>
        <taxon>Tritrichomonas</taxon>
    </lineage>
</organism>
<dbReference type="Proteomes" id="UP001470230">
    <property type="component" value="Unassembled WGS sequence"/>
</dbReference>
<feature type="coiled-coil region" evidence="1">
    <location>
        <begin position="102"/>
        <end position="129"/>
    </location>
</feature>
<dbReference type="PANTHER" id="PTHR45661">
    <property type="entry name" value="SURFACE ANTIGEN"/>
    <property type="match status" value="1"/>
</dbReference>